<feature type="region of interest" description="Disordered" evidence="1">
    <location>
        <begin position="267"/>
        <end position="289"/>
    </location>
</feature>
<evidence type="ECO:0000313" key="3">
    <source>
        <dbReference type="EMBL" id="CAD2221153.1"/>
    </source>
</evidence>
<reference evidence="3 4" key="1">
    <citation type="submission" date="2020-08" db="EMBL/GenBank/DDBJ databases">
        <authorList>
            <person name="Newling K."/>
            <person name="Davey J."/>
            <person name="Forrester S."/>
        </authorList>
    </citation>
    <scope>NUCLEOTIDE SEQUENCE [LARGE SCALE GENOMIC DNA]</scope>
    <source>
        <strain evidence="4">Crithidia deanei Carvalho (ATCC PRA-265)</strain>
    </source>
</reference>
<organism evidence="3 4">
    <name type="scientific">Angomonas deanei</name>
    <dbReference type="NCBI Taxonomy" id="59799"/>
    <lineage>
        <taxon>Eukaryota</taxon>
        <taxon>Discoba</taxon>
        <taxon>Euglenozoa</taxon>
        <taxon>Kinetoplastea</taxon>
        <taxon>Metakinetoplastina</taxon>
        <taxon>Trypanosomatida</taxon>
        <taxon>Trypanosomatidae</taxon>
        <taxon>Strigomonadinae</taxon>
        <taxon>Angomonas</taxon>
    </lineage>
</organism>
<proteinExistence type="predicted"/>
<keyword evidence="4" id="KW-1185">Reference proteome</keyword>
<sequence length="289" mass="31663">MGRTRGLGWADTAPCGLAHPAMSKRSGGSASLLVSPPLRAPPPRRALRARHRRGATFVYTTGIQLTAREEEQCKALGVVVNPPLHLASSAFVLVVQKPLIRSVKLLTVLPHVRAVVSRSWLTRVLKERQVSVPLDEYPYTEPRSKKSIEAVNGFSLHATLQIPIHVRRRLFSSFTFWVHGDARPQDPPLNDLKSVILSSGGSIATRLSEGKVFVLPNKAPSETVLRRMKSVLSAPDNIFVVPDDVFKCVLQQNGSLSTTVDISARSFTPCKTQGGKSQRSTPAKKRKTI</sequence>
<evidence type="ECO:0000259" key="2">
    <source>
        <dbReference type="PROSITE" id="PS50172"/>
    </source>
</evidence>
<feature type="region of interest" description="Disordered" evidence="1">
    <location>
        <begin position="20"/>
        <end position="47"/>
    </location>
</feature>
<dbReference type="Gene3D" id="3.40.50.10190">
    <property type="entry name" value="BRCT domain"/>
    <property type="match status" value="1"/>
</dbReference>
<feature type="domain" description="BRCT" evidence="2">
    <location>
        <begin position="166"/>
        <end position="249"/>
    </location>
</feature>
<dbReference type="Proteomes" id="UP000515908">
    <property type="component" value="Chromosome 20"/>
</dbReference>
<evidence type="ECO:0000256" key="1">
    <source>
        <dbReference type="SAM" id="MobiDB-lite"/>
    </source>
</evidence>
<dbReference type="InterPro" id="IPR036420">
    <property type="entry name" value="BRCT_dom_sf"/>
</dbReference>
<dbReference type="VEuPathDB" id="TriTrypDB:ADEAN_000868400"/>
<dbReference type="InterPro" id="IPR001357">
    <property type="entry name" value="BRCT_dom"/>
</dbReference>
<evidence type="ECO:0000313" key="4">
    <source>
        <dbReference type="Proteomes" id="UP000515908"/>
    </source>
</evidence>
<gene>
    <name evidence="3" type="ORF">ADEAN_000868400</name>
</gene>
<feature type="compositionally biased region" description="Polar residues" evidence="1">
    <location>
        <begin position="267"/>
        <end position="281"/>
    </location>
</feature>
<dbReference type="EMBL" id="LR877164">
    <property type="protein sequence ID" value="CAD2221153.1"/>
    <property type="molecule type" value="Genomic_DNA"/>
</dbReference>
<dbReference type="PROSITE" id="PS50172">
    <property type="entry name" value="BRCT"/>
    <property type="match status" value="1"/>
</dbReference>
<dbReference type="AlphaFoldDB" id="A0A7G2CRK6"/>
<accession>A0A7G2CRK6</accession>
<protein>
    <recommendedName>
        <fullName evidence="2">BRCT domain-containing protein</fullName>
    </recommendedName>
</protein>
<name>A0A7G2CRK6_9TRYP</name>